<dbReference type="Pfam" id="PF12631">
    <property type="entry name" value="MnmE_helical"/>
    <property type="match status" value="1"/>
</dbReference>
<keyword evidence="6" id="KW-0963">Cytoplasm</keyword>
<reference evidence="9" key="1">
    <citation type="submission" date="2023-05" db="EMBL/GenBank/DDBJ databases">
        <title>Whole genome sequence of Commensalibacter sp.</title>
        <authorList>
            <person name="Charoenyingcharoen P."/>
            <person name="Yukphan P."/>
        </authorList>
    </citation>
    <scope>NUCLEOTIDE SEQUENCE</scope>
    <source>
        <strain evidence="9">TBRC 16381</strain>
    </source>
</reference>
<feature type="binding site" evidence="6">
    <location>
        <begin position="278"/>
        <end position="281"/>
    </location>
    <ligand>
        <name>GTP</name>
        <dbReference type="ChEBI" id="CHEBI:37565"/>
    </ligand>
</feature>
<organism evidence="9 10">
    <name type="scientific">Commensalibacter oyaizuii</name>
    <dbReference type="NCBI Taxonomy" id="3043873"/>
    <lineage>
        <taxon>Bacteria</taxon>
        <taxon>Pseudomonadati</taxon>
        <taxon>Pseudomonadota</taxon>
        <taxon>Alphaproteobacteria</taxon>
        <taxon>Acetobacterales</taxon>
        <taxon>Acetobacteraceae</taxon>
    </lineage>
</organism>
<dbReference type="SUPFAM" id="SSF52540">
    <property type="entry name" value="P-loop containing nucleoside triphosphate hydrolases"/>
    <property type="match status" value="1"/>
</dbReference>
<evidence type="ECO:0000259" key="8">
    <source>
        <dbReference type="PROSITE" id="PS51709"/>
    </source>
</evidence>
<comment type="function">
    <text evidence="6">Exhibits a very high intrinsic GTPase hydrolysis rate. Involved in the addition of a carboxymethylaminomethyl (cmnm) group at the wobble position (U34) of certain tRNAs, forming tRNA-cmnm(5)s(2)U34.</text>
</comment>
<keyword evidence="6" id="KW-0479">Metal-binding</keyword>
<keyword evidence="3 6" id="KW-0547">Nucleotide-binding</keyword>
<keyword evidence="6 9" id="KW-0378">Hydrolase</keyword>
<dbReference type="NCBIfam" id="TIGR00450">
    <property type="entry name" value="mnmE_trmE_thdF"/>
    <property type="match status" value="1"/>
</dbReference>
<dbReference type="Pfam" id="PF01926">
    <property type="entry name" value="MMR_HSR1"/>
    <property type="match status" value="1"/>
</dbReference>
<keyword evidence="5 6" id="KW-0342">GTP-binding</keyword>
<dbReference type="NCBIfam" id="TIGR00231">
    <property type="entry name" value="small_GTP"/>
    <property type="match status" value="1"/>
</dbReference>
<comment type="caution">
    <text evidence="6">Lacks conserved residue(s) required for the propagation of feature annotation.</text>
</comment>
<comment type="caution">
    <text evidence="9">The sequence shown here is derived from an EMBL/GenBank/DDBJ whole genome shotgun (WGS) entry which is preliminary data.</text>
</comment>
<evidence type="ECO:0000256" key="2">
    <source>
        <dbReference type="ARBA" id="ARBA00022694"/>
    </source>
</evidence>
<dbReference type="InterPro" id="IPR018948">
    <property type="entry name" value="GTP-bd_TrmE_N"/>
</dbReference>
<accession>A0ABT6Q1Y7</accession>
<dbReference type="InterPro" id="IPR027417">
    <property type="entry name" value="P-loop_NTPase"/>
</dbReference>
<feature type="domain" description="TrmE-type G" evidence="8">
    <location>
        <begin position="224"/>
        <end position="371"/>
    </location>
</feature>
<dbReference type="CDD" id="cd14858">
    <property type="entry name" value="TrmE_N"/>
    <property type="match status" value="1"/>
</dbReference>
<dbReference type="Gene3D" id="3.40.50.300">
    <property type="entry name" value="P-loop containing nucleotide triphosphate hydrolases"/>
    <property type="match status" value="1"/>
</dbReference>
<protein>
    <recommendedName>
        <fullName evidence="6">tRNA modification GTPase MnmE</fullName>
        <ecNumber evidence="6">3.6.-.-</ecNumber>
    </recommendedName>
</protein>
<comment type="cofactor">
    <cofactor evidence="6">
        <name>K(+)</name>
        <dbReference type="ChEBI" id="CHEBI:29103"/>
    </cofactor>
    <text evidence="6">Binds 1 potassium ion per subunit.</text>
</comment>
<dbReference type="InterPro" id="IPR006073">
    <property type="entry name" value="GTP-bd"/>
</dbReference>
<dbReference type="RefSeq" id="WP_281448233.1">
    <property type="nucleotide sequence ID" value="NZ_JASBAO010000001.1"/>
</dbReference>
<comment type="similarity">
    <text evidence="1 6 7">Belongs to the TRAFAC class TrmE-Era-EngA-EngB-Septin-like GTPase superfamily. TrmE GTPase family.</text>
</comment>
<name>A0ABT6Q1Y7_9PROT</name>
<dbReference type="Proteomes" id="UP001431634">
    <property type="component" value="Unassembled WGS sequence"/>
</dbReference>
<evidence type="ECO:0000313" key="10">
    <source>
        <dbReference type="Proteomes" id="UP001431634"/>
    </source>
</evidence>
<gene>
    <name evidence="6 9" type="primary">mnmE</name>
    <name evidence="6" type="synonym">trmE</name>
    <name evidence="9" type="ORF">QJV27_07085</name>
</gene>
<dbReference type="PANTHER" id="PTHR42714:SF2">
    <property type="entry name" value="TRNA MODIFICATION GTPASE GTPBP3, MITOCHONDRIAL"/>
    <property type="match status" value="1"/>
</dbReference>
<evidence type="ECO:0000313" key="9">
    <source>
        <dbReference type="EMBL" id="MDI2091131.1"/>
    </source>
</evidence>
<evidence type="ECO:0000256" key="5">
    <source>
        <dbReference type="ARBA" id="ARBA00023134"/>
    </source>
</evidence>
<dbReference type="CDD" id="cd04164">
    <property type="entry name" value="trmE"/>
    <property type="match status" value="1"/>
</dbReference>
<dbReference type="NCBIfam" id="NF003661">
    <property type="entry name" value="PRK05291.1-3"/>
    <property type="match status" value="1"/>
</dbReference>
<dbReference type="InterPro" id="IPR027266">
    <property type="entry name" value="TrmE/GcvT-like"/>
</dbReference>
<keyword evidence="2 6" id="KW-0819">tRNA processing</keyword>
<dbReference type="InterPro" id="IPR025867">
    <property type="entry name" value="MnmE_helical"/>
</dbReference>
<sequence>MNTLSSFSSDSTIFALATASGRGAVAIMRISGALTLQILEKLCDTMPMPRQASVRRLWKRGSEGDELLDQALVIWFPGPKSYTGEDSAELHLHAGPAVIDAVAEALAFYGARPAQAGEFTKRAFINGQVDLLQAEGISDLVEAETQAQRKQALEQTEGGLSIVYREWANKLREVLAYQEALIDFPDEDLPEEVERNLKNTIAVLHQEMNDHLNDAGRGERLRRGLVFAILGAPNAGKSSLLNLLVDRDAAIVTEQAGTTRDAIEVRVVLGDVPVTLVDTAGLRETQDVIEAEGIRRAQKIGQEADCVLCLTDASVDIKEPEVRCDFWIRTKIDLNVSRETFVAKDIKTLLISVKTGEGIADLKRVLAERARYLTTHQGPPPLTRIRHRLGIMECVQHLEEAKRVEWPELRGEELRLAMQSLGRLTGSVGVEDLLDTIFSQFCIGK</sequence>
<dbReference type="HAMAP" id="MF_00379">
    <property type="entry name" value="GTPase_MnmE"/>
    <property type="match status" value="1"/>
</dbReference>
<dbReference type="InterPro" id="IPR004520">
    <property type="entry name" value="GTPase_MnmE"/>
</dbReference>
<feature type="binding site" evidence="6">
    <location>
        <begin position="234"/>
        <end position="239"/>
    </location>
    <ligand>
        <name>GTP</name>
        <dbReference type="ChEBI" id="CHEBI:37565"/>
    </ligand>
</feature>
<evidence type="ECO:0000256" key="1">
    <source>
        <dbReference type="ARBA" id="ARBA00011043"/>
    </source>
</evidence>
<dbReference type="EMBL" id="JASBAO010000001">
    <property type="protein sequence ID" value="MDI2091131.1"/>
    <property type="molecule type" value="Genomic_DNA"/>
</dbReference>
<evidence type="ECO:0000256" key="7">
    <source>
        <dbReference type="RuleBase" id="RU003313"/>
    </source>
</evidence>
<dbReference type="InterPro" id="IPR031168">
    <property type="entry name" value="G_TrmE"/>
</dbReference>
<comment type="subunit">
    <text evidence="6">Homodimer. Heterotetramer of two MnmE and two MnmG subunits.</text>
</comment>
<dbReference type="Gene3D" id="3.30.1360.120">
    <property type="entry name" value="Probable tRNA modification gtpase trme, domain 1"/>
    <property type="match status" value="1"/>
</dbReference>
<dbReference type="PANTHER" id="PTHR42714">
    <property type="entry name" value="TRNA MODIFICATION GTPASE GTPBP3"/>
    <property type="match status" value="1"/>
</dbReference>
<feature type="binding site" evidence="6">
    <location>
        <position position="259"/>
    </location>
    <ligand>
        <name>Mg(2+)</name>
        <dbReference type="ChEBI" id="CHEBI:18420"/>
    </ligand>
</feature>
<dbReference type="InterPro" id="IPR027368">
    <property type="entry name" value="MnmE_dom2"/>
</dbReference>
<dbReference type="Gene3D" id="1.20.120.430">
    <property type="entry name" value="tRNA modification GTPase MnmE domain 2"/>
    <property type="match status" value="1"/>
</dbReference>
<dbReference type="Pfam" id="PF10396">
    <property type="entry name" value="TrmE_N"/>
    <property type="match status" value="1"/>
</dbReference>
<evidence type="ECO:0000256" key="3">
    <source>
        <dbReference type="ARBA" id="ARBA00022741"/>
    </source>
</evidence>
<comment type="subcellular location">
    <subcellularLocation>
        <location evidence="6">Cytoplasm</location>
    </subcellularLocation>
</comment>
<keyword evidence="4 6" id="KW-0630">Potassium</keyword>
<evidence type="ECO:0000256" key="6">
    <source>
        <dbReference type="HAMAP-Rule" id="MF_00379"/>
    </source>
</evidence>
<evidence type="ECO:0000256" key="4">
    <source>
        <dbReference type="ARBA" id="ARBA00022958"/>
    </source>
</evidence>
<dbReference type="EC" id="3.6.-.-" evidence="6"/>
<dbReference type="PROSITE" id="PS51709">
    <property type="entry name" value="G_TRME"/>
    <property type="match status" value="1"/>
</dbReference>
<dbReference type="GO" id="GO:0016787">
    <property type="term" value="F:hydrolase activity"/>
    <property type="evidence" value="ECO:0007669"/>
    <property type="project" value="UniProtKB-KW"/>
</dbReference>
<feature type="binding site" evidence="6">
    <location>
        <position position="238"/>
    </location>
    <ligand>
        <name>Mg(2+)</name>
        <dbReference type="ChEBI" id="CHEBI:18420"/>
    </ligand>
</feature>
<proteinExistence type="inferred from homology"/>
<dbReference type="SUPFAM" id="SSF116878">
    <property type="entry name" value="TrmE connector domain"/>
    <property type="match status" value="1"/>
</dbReference>
<dbReference type="InterPro" id="IPR005225">
    <property type="entry name" value="Small_GTP-bd"/>
</dbReference>
<keyword evidence="10" id="KW-1185">Reference proteome</keyword>
<feature type="binding site" evidence="6">
    <location>
        <begin position="253"/>
        <end position="259"/>
    </location>
    <ligand>
        <name>GTP</name>
        <dbReference type="ChEBI" id="CHEBI:37565"/>
    </ligand>
</feature>
<keyword evidence="6" id="KW-0460">Magnesium</keyword>